<name>A0A409VF55_9AGAR</name>
<reference evidence="2 3" key="1">
    <citation type="journal article" date="2018" name="Evol. Lett.">
        <title>Horizontal gene cluster transfer increased hallucinogenic mushroom diversity.</title>
        <authorList>
            <person name="Reynolds H.T."/>
            <person name="Vijayakumar V."/>
            <person name="Gluck-Thaler E."/>
            <person name="Korotkin H.B."/>
            <person name="Matheny P.B."/>
            <person name="Slot J.C."/>
        </authorList>
    </citation>
    <scope>NUCLEOTIDE SEQUENCE [LARGE SCALE GENOMIC DNA]</scope>
    <source>
        <strain evidence="2 3">SRW20</strain>
    </source>
</reference>
<organism evidence="2 3">
    <name type="scientific">Gymnopilus dilepis</name>
    <dbReference type="NCBI Taxonomy" id="231916"/>
    <lineage>
        <taxon>Eukaryota</taxon>
        <taxon>Fungi</taxon>
        <taxon>Dikarya</taxon>
        <taxon>Basidiomycota</taxon>
        <taxon>Agaricomycotina</taxon>
        <taxon>Agaricomycetes</taxon>
        <taxon>Agaricomycetidae</taxon>
        <taxon>Agaricales</taxon>
        <taxon>Agaricineae</taxon>
        <taxon>Hymenogastraceae</taxon>
        <taxon>Gymnopilus</taxon>
    </lineage>
</organism>
<dbReference type="OrthoDB" id="3020801at2759"/>
<protein>
    <submittedName>
        <fullName evidence="2">Uncharacterized protein</fullName>
    </submittedName>
</protein>
<evidence type="ECO:0000313" key="3">
    <source>
        <dbReference type="Proteomes" id="UP000284706"/>
    </source>
</evidence>
<comment type="caution">
    <text evidence="2">The sequence shown here is derived from an EMBL/GenBank/DDBJ whole genome shotgun (WGS) entry which is preliminary data.</text>
</comment>
<proteinExistence type="predicted"/>
<dbReference type="Proteomes" id="UP000284706">
    <property type="component" value="Unassembled WGS sequence"/>
</dbReference>
<dbReference type="InParanoid" id="A0A409VF55"/>
<accession>A0A409VF55</accession>
<feature type="compositionally biased region" description="Low complexity" evidence="1">
    <location>
        <begin position="75"/>
        <end position="97"/>
    </location>
</feature>
<gene>
    <name evidence="2" type="ORF">CVT26_002600</name>
</gene>
<keyword evidence="3" id="KW-1185">Reference proteome</keyword>
<dbReference type="Gene3D" id="3.60.130.30">
    <property type="match status" value="1"/>
</dbReference>
<evidence type="ECO:0000313" key="2">
    <source>
        <dbReference type="EMBL" id="PPQ64882.1"/>
    </source>
</evidence>
<feature type="compositionally biased region" description="Basic residues" evidence="1">
    <location>
        <begin position="104"/>
        <end position="122"/>
    </location>
</feature>
<dbReference type="AlphaFoldDB" id="A0A409VF55"/>
<dbReference type="EMBL" id="NHYE01005661">
    <property type="protein sequence ID" value="PPQ64882.1"/>
    <property type="molecule type" value="Genomic_DNA"/>
</dbReference>
<evidence type="ECO:0000256" key="1">
    <source>
        <dbReference type="SAM" id="MobiDB-lite"/>
    </source>
</evidence>
<feature type="region of interest" description="Disordered" evidence="1">
    <location>
        <begin position="50"/>
        <end position="125"/>
    </location>
</feature>
<sequence length="478" mass="53104">MAPSQACEDDGIHPTWLGKRVLFDVEALQAPESLDFENLVQISIQTEDDIWSASPETDSPSEPAALASDSAAKFVPAASTSSSSASAVEPASASPSTGSTIPQKRQRQSSKNFSRKMRRRSIAKREGNVVRPEVFQQFVVSSLPMPTNIDFSATASVNKGAYSAQKTKPAIDATRKYNKEELIEMGFTYIPWNGQTAKPYFDAKGRILTVLAGRPNDPSFMEAVNAVCARFSGAKDSVVFNNSHLHHRRGKFPAVNVGVTHGQGTKKPVFLDNGRLNDTMEGLLADENVQRLATFASASFALWAPNVYQYYKDHLDRLFEAMPNLRRIFPKSIFPAAAFNFGPEVWTYKHKDIMNCPFGWCAIQALGKYDPAKGGHIILWELGLIIEFPPGSLILIPSACITHSNTPVHVDEGEYRASFTQYAAGALFRFVDYGFRTEADLKSKDKAMYEEMRRLKSSRWERGLELLTKITDIWPSKQ</sequence>
<dbReference type="STRING" id="231916.A0A409VF55"/>